<sequence length="179" mass="20762">MKKLIIVIIMLLSITTYAQKINWMSFEEALTAQKTTPKKIFVDAYTTWCGPCKMLDKNTFQNKDVVKYINDNFYAVKFNAEGNEVVNFKGETFTNPNFDSNKKGRNSSHQLSGYLGVRAYPTMLFLDEENNLITPVVGYKTPQQLELFLKLIKKEDYKNIKSQEAFTEYASNFKPEFKE</sequence>
<comment type="caution">
    <text evidence="3">The sequence shown here is derived from an EMBL/GenBank/DDBJ whole genome shotgun (WGS) entry which is preliminary data.</text>
</comment>
<reference evidence="4" key="1">
    <citation type="journal article" date="2019" name="Int. J. Syst. Evol. Microbiol.">
        <title>The Global Catalogue of Microorganisms (GCM) 10K type strain sequencing project: providing services to taxonomists for standard genome sequencing and annotation.</title>
        <authorList>
            <consortium name="The Broad Institute Genomics Platform"/>
            <consortium name="The Broad Institute Genome Sequencing Center for Infectious Disease"/>
            <person name="Wu L."/>
            <person name="Ma J."/>
        </authorList>
    </citation>
    <scope>NUCLEOTIDE SEQUENCE [LARGE SCALE GENOMIC DNA]</scope>
    <source>
        <strain evidence="4">CCUG 60022</strain>
    </source>
</reference>
<dbReference type="PANTHER" id="PTHR15337:SF11">
    <property type="entry name" value="THIOREDOXIN DOMAIN-CONTAINING PROTEIN"/>
    <property type="match status" value="1"/>
</dbReference>
<evidence type="ECO:0000313" key="3">
    <source>
        <dbReference type="EMBL" id="MFD0761276.1"/>
    </source>
</evidence>
<evidence type="ECO:0000256" key="1">
    <source>
        <dbReference type="ARBA" id="ARBA00022729"/>
    </source>
</evidence>
<name>A0ABW2Z3C3_9FLAO</name>
<accession>A0ABW2Z3C3</accession>
<protein>
    <submittedName>
        <fullName evidence="3">Thioredoxin family protein</fullName>
    </submittedName>
</protein>
<keyword evidence="4" id="KW-1185">Reference proteome</keyword>
<evidence type="ECO:0000259" key="2">
    <source>
        <dbReference type="Pfam" id="PF13098"/>
    </source>
</evidence>
<dbReference type="SUPFAM" id="SSF52833">
    <property type="entry name" value="Thioredoxin-like"/>
    <property type="match status" value="1"/>
</dbReference>
<keyword evidence="1" id="KW-0732">Signal</keyword>
<dbReference type="InterPro" id="IPR051099">
    <property type="entry name" value="AGR/TXD"/>
</dbReference>
<dbReference type="EMBL" id="JBHTIC010000005">
    <property type="protein sequence ID" value="MFD0761276.1"/>
    <property type="molecule type" value="Genomic_DNA"/>
</dbReference>
<dbReference type="InterPro" id="IPR012336">
    <property type="entry name" value="Thioredoxin-like_fold"/>
</dbReference>
<organism evidence="3 4">
    <name type="scientific">Lutibacter aestuarii</name>
    <dbReference type="NCBI Taxonomy" id="861111"/>
    <lineage>
        <taxon>Bacteria</taxon>
        <taxon>Pseudomonadati</taxon>
        <taxon>Bacteroidota</taxon>
        <taxon>Flavobacteriia</taxon>
        <taxon>Flavobacteriales</taxon>
        <taxon>Flavobacteriaceae</taxon>
        <taxon>Lutibacter</taxon>
    </lineage>
</organism>
<dbReference type="PANTHER" id="PTHR15337">
    <property type="entry name" value="ANTERIOR GRADIENT PROTEIN-RELATED"/>
    <property type="match status" value="1"/>
</dbReference>
<gene>
    <name evidence="3" type="ORF">ACFQZW_04215</name>
</gene>
<dbReference type="Proteomes" id="UP001597032">
    <property type="component" value="Unassembled WGS sequence"/>
</dbReference>
<feature type="domain" description="Thioredoxin-like fold" evidence="2">
    <location>
        <begin position="36"/>
        <end position="146"/>
    </location>
</feature>
<dbReference type="Gene3D" id="3.40.30.10">
    <property type="entry name" value="Glutaredoxin"/>
    <property type="match status" value="1"/>
</dbReference>
<dbReference type="RefSeq" id="WP_298265048.1">
    <property type="nucleotide sequence ID" value="NZ_JBHTIC010000005.1"/>
</dbReference>
<proteinExistence type="predicted"/>
<dbReference type="InterPro" id="IPR036249">
    <property type="entry name" value="Thioredoxin-like_sf"/>
</dbReference>
<evidence type="ECO:0000313" key="4">
    <source>
        <dbReference type="Proteomes" id="UP001597032"/>
    </source>
</evidence>
<dbReference type="Pfam" id="PF13098">
    <property type="entry name" value="Thioredoxin_2"/>
    <property type="match status" value="1"/>
</dbReference>